<dbReference type="EMBL" id="JAIQCV010000006">
    <property type="protein sequence ID" value="KAH1089101.1"/>
    <property type="molecule type" value="Genomic_DNA"/>
</dbReference>
<dbReference type="PANTHER" id="PTHR14363">
    <property type="entry name" value="HEPARANASE-RELATED"/>
    <property type="match status" value="1"/>
</dbReference>
<accession>A0A9D3VK76</accession>
<sequence length="697" mass="78716">MAYLKHLSDKYFDINIVDVEIKQTRDGSGIRRFTLIRVKWRATVEGAWIMVVVKWGIKKCRREGEKEKKEILFSVRIKDLYILNYNLEVLRVIIISNVFICVHMCSCDCRVEECPEGFIPRVSKTFVRHRSEGLFMRGIRSPRVENCASLFTVNEMEFGMILILFVASIPTNLAEDISYGTIVVDGTTSIAQIDDNFVCATIDWWPHDKCDYKQCPWHYTSAITLDLSHPILTKAIQAFNRLRIRIGGSLQDQVLYNVGNLKSPCHPFRKMKHGLFGFSKGCLQMKRWDELNHFFNATSVMLTFGLNALYGRHKIKGSLWGGEWDSSNAQDFIKYSISKGYQIDSWEYGNELSGNGVGAHVHADRYGKDLIHLKKIIKELYKGSQFEPSLVAPGGFFNQQWFTKLLQVSGSNVLDAISHHIYNLGAGSDPKLVSKILDPNHLNKVANTFINLARTVQTHGPWSSAWVGESGGAYNSGGPHVSDTFVNSFWYLDQLGMASKYHTKVYCRQTLIGGNYGLLNATTYVPNPDYYSALLWHRLMGKVVLAVDSDASPLLRSYAHCSKGRIGVTLLVINLSDQTKFITDVQNSMNNNIKLATEQQNISRKSFSRSLKNTASGAEIKASSDEYSYREEYHLTPKNGYLQTRTMVLNGFPLELTSTGNIPRLDPIRVNVKSPISITPLSIAFIVFPDFVAPACR</sequence>
<keyword evidence="7" id="KW-0325">Glycoprotein</keyword>
<evidence type="ECO:0008006" key="13">
    <source>
        <dbReference type="Google" id="ProtNLM"/>
    </source>
</evidence>
<dbReference type="SUPFAM" id="SSF51445">
    <property type="entry name" value="(Trans)glycosidases"/>
    <property type="match status" value="1"/>
</dbReference>
<gene>
    <name evidence="11" type="ORF">J1N35_016358</name>
</gene>
<dbReference type="GO" id="GO:0005576">
    <property type="term" value="C:extracellular region"/>
    <property type="evidence" value="ECO:0007669"/>
    <property type="project" value="UniProtKB-SubCell"/>
</dbReference>
<keyword evidence="4" id="KW-0732">Signal</keyword>
<dbReference type="InterPro" id="IPR005199">
    <property type="entry name" value="Glyco_hydro_79"/>
</dbReference>
<dbReference type="Pfam" id="PF03662">
    <property type="entry name" value="Glyco_hydro_79n"/>
    <property type="match status" value="1"/>
</dbReference>
<keyword evidence="3" id="KW-0964">Secreted</keyword>
<evidence type="ECO:0000256" key="3">
    <source>
        <dbReference type="ARBA" id="ARBA00022525"/>
    </source>
</evidence>
<dbReference type="FunFam" id="3.20.20.80:FF:000023">
    <property type="entry name" value="heparanase-like protein 3"/>
    <property type="match status" value="1"/>
</dbReference>
<evidence type="ECO:0000256" key="1">
    <source>
        <dbReference type="ARBA" id="ARBA00004613"/>
    </source>
</evidence>
<evidence type="ECO:0000256" key="6">
    <source>
        <dbReference type="ARBA" id="ARBA00023136"/>
    </source>
</evidence>
<evidence type="ECO:0000256" key="4">
    <source>
        <dbReference type="ARBA" id="ARBA00022729"/>
    </source>
</evidence>
<evidence type="ECO:0000256" key="5">
    <source>
        <dbReference type="ARBA" id="ARBA00022801"/>
    </source>
</evidence>
<dbReference type="GO" id="GO:0009505">
    <property type="term" value="C:plant-type cell wall"/>
    <property type="evidence" value="ECO:0007669"/>
    <property type="project" value="TreeGrafter"/>
</dbReference>
<name>A0A9D3VK76_9ROSI</name>
<evidence type="ECO:0000313" key="11">
    <source>
        <dbReference type="EMBL" id="KAH1089101.1"/>
    </source>
</evidence>
<reference evidence="11 12" key="1">
    <citation type="journal article" date="2021" name="Plant Biotechnol. J.">
        <title>Multi-omics assisted identification of the key and species-specific regulatory components of drought-tolerant mechanisms in Gossypium stocksii.</title>
        <authorList>
            <person name="Yu D."/>
            <person name="Ke L."/>
            <person name="Zhang D."/>
            <person name="Wu Y."/>
            <person name="Sun Y."/>
            <person name="Mei J."/>
            <person name="Sun J."/>
            <person name="Sun Y."/>
        </authorList>
    </citation>
    <scope>NUCLEOTIDE SEQUENCE [LARGE SCALE GENOMIC DNA]</scope>
    <source>
        <strain evidence="12">cv. E1</strain>
        <tissue evidence="11">Leaf</tissue>
    </source>
</reference>
<dbReference type="InterPro" id="IPR017853">
    <property type="entry name" value="GH"/>
</dbReference>
<dbReference type="GO" id="GO:0004566">
    <property type="term" value="F:beta-glucuronidase activity"/>
    <property type="evidence" value="ECO:0007669"/>
    <property type="project" value="TreeGrafter"/>
</dbReference>
<dbReference type="AlphaFoldDB" id="A0A9D3VK76"/>
<comment type="function">
    <text evidence="10">Endoglycosidase which is a cell surface and extracellular matrix-degrading enzyme. Cleaves heparan sulfate proteoglycans (HSPGs) into heparan sulfate side chains and core proteoglycans.</text>
</comment>
<evidence type="ECO:0000256" key="7">
    <source>
        <dbReference type="ARBA" id="ARBA00023180"/>
    </source>
</evidence>
<evidence type="ECO:0000256" key="2">
    <source>
        <dbReference type="ARBA" id="ARBA00009800"/>
    </source>
</evidence>
<organism evidence="11 12">
    <name type="scientific">Gossypium stocksii</name>
    <dbReference type="NCBI Taxonomy" id="47602"/>
    <lineage>
        <taxon>Eukaryota</taxon>
        <taxon>Viridiplantae</taxon>
        <taxon>Streptophyta</taxon>
        <taxon>Embryophyta</taxon>
        <taxon>Tracheophyta</taxon>
        <taxon>Spermatophyta</taxon>
        <taxon>Magnoliopsida</taxon>
        <taxon>eudicotyledons</taxon>
        <taxon>Gunneridae</taxon>
        <taxon>Pentapetalae</taxon>
        <taxon>rosids</taxon>
        <taxon>malvids</taxon>
        <taxon>Malvales</taxon>
        <taxon>Malvaceae</taxon>
        <taxon>Malvoideae</taxon>
        <taxon>Gossypium</taxon>
    </lineage>
</organism>
<dbReference type="GO" id="GO:0005765">
    <property type="term" value="C:lysosomal membrane"/>
    <property type="evidence" value="ECO:0007669"/>
    <property type="project" value="UniProtKB-SubCell"/>
</dbReference>
<dbReference type="Proteomes" id="UP000828251">
    <property type="component" value="Unassembled WGS sequence"/>
</dbReference>
<comment type="caution">
    <text evidence="11">The sequence shown here is derived from an EMBL/GenBank/DDBJ whole genome shotgun (WGS) entry which is preliminary data.</text>
</comment>
<dbReference type="OrthoDB" id="726732at2759"/>
<evidence type="ECO:0000256" key="8">
    <source>
        <dbReference type="ARBA" id="ARBA00023228"/>
    </source>
</evidence>
<keyword evidence="12" id="KW-1185">Reference proteome</keyword>
<dbReference type="PANTHER" id="PTHR14363:SF21">
    <property type="entry name" value="HEPARANASE-LIKE PROTEIN 1"/>
    <property type="match status" value="1"/>
</dbReference>
<evidence type="ECO:0000256" key="10">
    <source>
        <dbReference type="ARBA" id="ARBA00055929"/>
    </source>
</evidence>
<comment type="similarity">
    <text evidence="2">Belongs to the glycosyl hydrolase 79 family.</text>
</comment>
<keyword evidence="8" id="KW-0458">Lysosome</keyword>
<proteinExistence type="inferred from homology"/>
<dbReference type="Gene3D" id="3.20.20.80">
    <property type="entry name" value="Glycosidases"/>
    <property type="match status" value="1"/>
</dbReference>
<evidence type="ECO:0000256" key="9">
    <source>
        <dbReference type="ARBA" id="ARBA00023765"/>
    </source>
</evidence>
<comment type="subcellular location">
    <subcellularLocation>
        <location evidence="9">Lysosome membrane</location>
        <topology evidence="9">Peripheral membrane protein</topology>
    </subcellularLocation>
    <subcellularLocation>
        <location evidence="1">Secreted</location>
    </subcellularLocation>
</comment>
<keyword evidence="5" id="KW-0378">Hydrolase</keyword>
<protein>
    <recommendedName>
        <fullName evidence="13">Heparanase-like protein 1</fullName>
    </recommendedName>
</protein>
<keyword evidence="6" id="KW-0472">Membrane</keyword>
<evidence type="ECO:0000313" key="12">
    <source>
        <dbReference type="Proteomes" id="UP000828251"/>
    </source>
</evidence>